<accession>A0A2V2YU44</accession>
<dbReference type="GO" id="GO:0005506">
    <property type="term" value="F:iron ion binding"/>
    <property type="evidence" value="ECO:0007669"/>
    <property type="project" value="UniProtKB-ARBA"/>
</dbReference>
<dbReference type="RefSeq" id="WP_110044092.1">
    <property type="nucleotide sequence ID" value="NZ_CP054612.1"/>
</dbReference>
<organism evidence="1 2">
    <name type="scientific">Paenibacillus cellulosilyticus</name>
    <dbReference type="NCBI Taxonomy" id="375489"/>
    <lineage>
        <taxon>Bacteria</taxon>
        <taxon>Bacillati</taxon>
        <taxon>Bacillota</taxon>
        <taxon>Bacilli</taxon>
        <taxon>Bacillales</taxon>
        <taxon>Paenibacillaceae</taxon>
        <taxon>Paenibacillus</taxon>
    </lineage>
</organism>
<dbReference type="PANTHER" id="PTHR20883:SF49">
    <property type="entry name" value="PHYTANOYL-COA DIOXYGENASE"/>
    <property type="match status" value="1"/>
</dbReference>
<keyword evidence="2" id="KW-1185">Reference proteome</keyword>
<dbReference type="GO" id="GO:0016706">
    <property type="term" value="F:2-oxoglutarate-dependent dioxygenase activity"/>
    <property type="evidence" value="ECO:0007669"/>
    <property type="project" value="UniProtKB-ARBA"/>
</dbReference>
<comment type="caution">
    <text evidence="1">The sequence shown here is derived from an EMBL/GenBank/DDBJ whole genome shotgun (WGS) entry which is preliminary data.</text>
</comment>
<dbReference type="OrthoDB" id="9814777at2"/>
<dbReference type="PANTHER" id="PTHR20883">
    <property type="entry name" value="PHYTANOYL-COA DIOXYGENASE DOMAIN CONTAINING 1"/>
    <property type="match status" value="1"/>
</dbReference>
<keyword evidence="1" id="KW-0223">Dioxygenase</keyword>
<dbReference type="EMBL" id="QGTQ01000007">
    <property type="protein sequence ID" value="PWW03196.1"/>
    <property type="molecule type" value="Genomic_DNA"/>
</dbReference>
<name>A0A2V2YU44_9BACL</name>
<protein>
    <submittedName>
        <fullName evidence="1">Phytanoyl-CoA dioxygenase PhyH</fullName>
    </submittedName>
</protein>
<dbReference type="AlphaFoldDB" id="A0A2V2YU44"/>
<evidence type="ECO:0000313" key="1">
    <source>
        <dbReference type="EMBL" id="PWW03196.1"/>
    </source>
</evidence>
<dbReference type="Pfam" id="PF05721">
    <property type="entry name" value="PhyH"/>
    <property type="match status" value="1"/>
</dbReference>
<dbReference type="InterPro" id="IPR008775">
    <property type="entry name" value="Phytyl_CoA_dOase-like"/>
</dbReference>
<reference evidence="1 2" key="1">
    <citation type="submission" date="2018-05" db="EMBL/GenBank/DDBJ databases">
        <title>Genomic Encyclopedia of Type Strains, Phase III (KMG-III): the genomes of soil and plant-associated and newly described type strains.</title>
        <authorList>
            <person name="Whitman W."/>
        </authorList>
    </citation>
    <scope>NUCLEOTIDE SEQUENCE [LARGE SCALE GENOMIC DNA]</scope>
    <source>
        <strain evidence="1 2">CECT 5696</strain>
    </source>
</reference>
<dbReference type="Proteomes" id="UP000246635">
    <property type="component" value="Unassembled WGS sequence"/>
</dbReference>
<dbReference type="Gene3D" id="2.60.120.620">
    <property type="entry name" value="q2cbj1_9rhob like domain"/>
    <property type="match status" value="1"/>
</dbReference>
<gene>
    <name evidence="1" type="ORF">DFQ01_10793</name>
</gene>
<evidence type="ECO:0000313" key="2">
    <source>
        <dbReference type="Proteomes" id="UP000246635"/>
    </source>
</evidence>
<keyword evidence="1" id="KW-0560">Oxidoreductase</keyword>
<dbReference type="SUPFAM" id="SSF51197">
    <property type="entry name" value="Clavaminate synthase-like"/>
    <property type="match status" value="1"/>
</dbReference>
<sequence>MDSIRDRISEADVCSYIKNGHFYLPKVAMEDEILEVRAELLKIIEKEMRIRSTRNDVYGKAFLQIMNVWRCSDLVKRFVFTKRFAYLAARLLGTEEVRLYYDCVLFKQSGGGHTPIHIDPFVVDASKVITMWMPLTDIPNEVGSLHFMTGSHLMGTINRSIERLVSDAYRKQLPLVTYGAMKAGDVTFHSGWTIHGAPPNPTDGTREVLAITYFKSPEKIIEFSSNSHRQESLSRYFVNLTWGNDAITEFNPILYSGHHL</sequence>
<proteinExistence type="predicted"/>